<feature type="region of interest" description="Disordered" evidence="1">
    <location>
        <begin position="224"/>
        <end position="273"/>
    </location>
</feature>
<dbReference type="Pfam" id="PF12840">
    <property type="entry name" value="HTH_20"/>
    <property type="match status" value="1"/>
</dbReference>
<reference evidence="3" key="1">
    <citation type="submission" date="2021-01" db="EMBL/GenBank/DDBJ databases">
        <title>Whole genome shotgun sequence of Rugosimonospora africana NBRC 104875.</title>
        <authorList>
            <person name="Komaki H."/>
            <person name="Tamura T."/>
        </authorList>
    </citation>
    <scope>NUCLEOTIDE SEQUENCE</scope>
    <source>
        <strain evidence="3">NBRC 104875</strain>
    </source>
</reference>
<accession>A0A8J3QRY5</accession>
<dbReference type="CDD" id="cd00090">
    <property type="entry name" value="HTH_ARSR"/>
    <property type="match status" value="1"/>
</dbReference>
<sequence length="273" mass="29879">MDDTERPSAESAGASGPPTGFGEPHAGAGEPQAGVGQPPTSVGEPPAAPPGGWPAWFDPARDLLLTPQRLRGLVHPIRVRLLWSLETDGPSTASRLGRQIGQSSGVTSYHLRILADLGFVEEDTERGTGRDRWWRTRYRDSGFTLRSPDDLPDMRSLEVAEQYMRIVVETYYERMLAYVNSFAGRLEELPTLPWTFHEYAIELTHDEARALAAEVSEVIRRYRREPGAPPRGGDSERAVFQFQMLPDDAGTATDSTATNGTATDATATGEVPS</sequence>
<dbReference type="RefSeq" id="WP_203918394.1">
    <property type="nucleotide sequence ID" value="NZ_BONZ01000027.1"/>
</dbReference>
<dbReference type="SUPFAM" id="SSF46785">
    <property type="entry name" value="Winged helix' DNA-binding domain"/>
    <property type="match status" value="1"/>
</dbReference>
<proteinExistence type="predicted"/>
<dbReference type="SMART" id="SM00418">
    <property type="entry name" value="HTH_ARSR"/>
    <property type="match status" value="1"/>
</dbReference>
<organism evidence="3 4">
    <name type="scientific">Rugosimonospora africana</name>
    <dbReference type="NCBI Taxonomy" id="556532"/>
    <lineage>
        <taxon>Bacteria</taxon>
        <taxon>Bacillati</taxon>
        <taxon>Actinomycetota</taxon>
        <taxon>Actinomycetes</taxon>
        <taxon>Micromonosporales</taxon>
        <taxon>Micromonosporaceae</taxon>
        <taxon>Rugosimonospora</taxon>
    </lineage>
</organism>
<dbReference type="Proteomes" id="UP000642748">
    <property type="component" value="Unassembled WGS sequence"/>
</dbReference>
<dbReference type="InterPro" id="IPR036388">
    <property type="entry name" value="WH-like_DNA-bd_sf"/>
</dbReference>
<dbReference type="InterPro" id="IPR011991">
    <property type="entry name" value="ArsR-like_HTH"/>
</dbReference>
<name>A0A8J3QRY5_9ACTN</name>
<dbReference type="EMBL" id="BONZ01000027">
    <property type="protein sequence ID" value="GIH14767.1"/>
    <property type="molecule type" value="Genomic_DNA"/>
</dbReference>
<dbReference type="InterPro" id="IPR036390">
    <property type="entry name" value="WH_DNA-bd_sf"/>
</dbReference>
<evidence type="ECO:0000259" key="2">
    <source>
        <dbReference type="SMART" id="SM00418"/>
    </source>
</evidence>
<feature type="compositionally biased region" description="Low complexity" evidence="1">
    <location>
        <begin position="247"/>
        <end position="273"/>
    </location>
</feature>
<feature type="domain" description="HTH arsR-type" evidence="2">
    <location>
        <begin position="68"/>
        <end position="160"/>
    </location>
</feature>
<evidence type="ECO:0000313" key="3">
    <source>
        <dbReference type="EMBL" id="GIH14767.1"/>
    </source>
</evidence>
<protein>
    <recommendedName>
        <fullName evidence="2">HTH arsR-type domain-containing protein</fullName>
    </recommendedName>
</protein>
<feature type="region of interest" description="Disordered" evidence="1">
    <location>
        <begin position="1"/>
        <end position="54"/>
    </location>
</feature>
<dbReference type="AlphaFoldDB" id="A0A8J3QRY5"/>
<dbReference type="Gene3D" id="1.10.10.10">
    <property type="entry name" value="Winged helix-like DNA-binding domain superfamily/Winged helix DNA-binding domain"/>
    <property type="match status" value="1"/>
</dbReference>
<dbReference type="InterPro" id="IPR001845">
    <property type="entry name" value="HTH_ArsR_DNA-bd_dom"/>
</dbReference>
<gene>
    <name evidence="3" type="ORF">Raf01_29390</name>
</gene>
<keyword evidence="4" id="KW-1185">Reference proteome</keyword>
<evidence type="ECO:0000256" key="1">
    <source>
        <dbReference type="SAM" id="MobiDB-lite"/>
    </source>
</evidence>
<dbReference type="GO" id="GO:0003700">
    <property type="term" value="F:DNA-binding transcription factor activity"/>
    <property type="evidence" value="ECO:0007669"/>
    <property type="project" value="InterPro"/>
</dbReference>
<comment type="caution">
    <text evidence="3">The sequence shown here is derived from an EMBL/GenBank/DDBJ whole genome shotgun (WGS) entry which is preliminary data.</text>
</comment>
<evidence type="ECO:0000313" key="4">
    <source>
        <dbReference type="Proteomes" id="UP000642748"/>
    </source>
</evidence>